<dbReference type="PIRSF" id="PIRSF011396">
    <property type="entry name" value="Trp_halogenase"/>
    <property type="match status" value="1"/>
</dbReference>
<dbReference type="PANTHER" id="PTHR43747:SF4">
    <property type="entry name" value="FLAVIN-DEPENDENT TRYPTOPHAN HALOGENASE"/>
    <property type="match status" value="1"/>
</dbReference>
<feature type="binding site" evidence="2">
    <location>
        <position position="79"/>
    </location>
    <ligand>
        <name>7-chloro-L-tryptophan</name>
        <dbReference type="ChEBI" id="CHEBI:58713"/>
    </ligand>
</feature>
<feature type="binding site" evidence="2">
    <location>
        <position position="186"/>
    </location>
    <ligand>
        <name>FAD</name>
        <dbReference type="ChEBI" id="CHEBI:57692"/>
    </ligand>
</feature>
<feature type="binding site" evidence="2">
    <location>
        <position position="334"/>
    </location>
    <ligand>
        <name>FAD</name>
        <dbReference type="ChEBI" id="CHEBI:57692"/>
    </ligand>
</feature>
<dbReference type="GO" id="GO:0004497">
    <property type="term" value="F:monooxygenase activity"/>
    <property type="evidence" value="ECO:0007669"/>
    <property type="project" value="InterPro"/>
</dbReference>
<dbReference type="Gene3D" id="3.50.50.60">
    <property type="entry name" value="FAD/NAD(P)-binding domain"/>
    <property type="match status" value="1"/>
</dbReference>
<feature type="binding site" evidence="2">
    <location>
        <position position="347"/>
    </location>
    <ligand>
        <name>FAD</name>
        <dbReference type="ChEBI" id="CHEBI:57692"/>
    </ligand>
</feature>
<dbReference type="InterPro" id="IPR050816">
    <property type="entry name" value="Flavin-dep_Halogenase_NPB"/>
</dbReference>
<dbReference type="InterPro" id="IPR033856">
    <property type="entry name" value="Trp_halogen"/>
</dbReference>
<keyword evidence="2" id="KW-0274">FAD</keyword>
<dbReference type="GO" id="GO:0000166">
    <property type="term" value="F:nucleotide binding"/>
    <property type="evidence" value="ECO:0007669"/>
    <property type="project" value="UniProtKB-KW"/>
</dbReference>
<dbReference type="Proteomes" id="UP000252387">
    <property type="component" value="Unassembled WGS sequence"/>
</dbReference>
<accession>A0A368KG60</accession>
<comment type="caution">
    <text evidence="3">The sequence shown here is derived from an EMBL/GenBank/DDBJ whole genome shotgun (WGS) entry which is preliminary data.</text>
</comment>
<dbReference type="RefSeq" id="WP_114340969.1">
    <property type="nucleotide sequence ID" value="NZ_QFWQ01000003.1"/>
</dbReference>
<evidence type="ECO:0000256" key="1">
    <source>
        <dbReference type="PIRSR" id="PIRSR011396-1"/>
    </source>
</evidence>
<keyword evidence="4" id="KW-1185">Reference proteome</keyword>
<feature type="binding site" evidence="2">
    <location>
        <position position="343"/>
    </location>
    <ligand>
        <name>L-tryptophan</name>
        <dbReference type="ChEBI" id="CHEBI:57912"/>
    </ligand>
</feature>
<dbReference type="AlphaFoldDB" id="A0A368KG60"/>
<dbReference type="InterPro" id="IPR036188">
    <property type="entry name" value="FAD/NAD-bd_sf"/>
</dbReference>
<dbReference type="Pfam" id="PF04820">
    <property type="entry name" value="Trp_halogenase"/>
    <property type="match status" value="1"/>
</dbReference>
<feature type="binding site" evidence="2">
    <location>
        <begin position="14"/>
        <end position="17"/>
    </location>
    <ligand>
        <name>FAD</name>
        <dbReference type="ChEBI" id="CHEBI:57692"/>
    </ligand>
</feature>
<organism evidence="3 4">
    <name type="scientific">Rhodanobacter denitrificans</name>
    <dbReference type="NCBI Taxonomy" id="666685"/>
    <lineage>
        <taxon>Bacteria</taxon>
        <taxon>Pseudomonadati</taxon>
        <taxon>Pseudomonadota</taxon>
        <taxon>Gammaproteobacteria</taxon>
        <taxon>Lysobacterales</taxon>
        <taxon>Rhodanobacteraceae</taxon>
        <taxon>Rhodanobacter</taxon>
    </lineage>
</organism>
<name>A0A368KG60_9GAMM</name>
<dbReference type="PANTHER" id="PTHR43747">
    <property type="entry name" value="FAD-BINDING PROTEIN"/>
    <property type="match status" value="1"/>
</dbReference>
<sequence>MTDRRIRRIVIVGGGTAGWMAAAALARGLQGNCRIDVVESDEIGTIGVGEATLPPIKLFNQTLGIDENAFVAATQGTFKLGIEFVDWSSLGHRYFHPFGQIGMPFDAVPLHQYWLRERARGDTTPLQDYAYAWVAARKGRFERPSGGRQHVQSTFDYAYHFDAALYARFLRGYAEQRGVVRTEGKVVDVTLRGDDGFIESVTLAGGAVLEADLFIDCSGFRGLLIEGSLKTGYESWEQWLPCDRAVAVPSAHGEAPVPYTRATAHAAGWQWRIPLQHRMGNGLVYGSRYIGDDEATALLLSKLEGEALAEPRLLRFVTGRRRLAWNRNCVALGLAAGFMEPLESTSIHLVQSSLSRLLALFPDRDFDPLAAREFNRLTHAEHERIRDFLILHYHATTRDDAPLWRDCRAMAIPDTLQYKLDQFRSCGRTVAEPLELFQNPNWLAVMIGQEVWPARYDPLVDLRTAVDAPSRLAELRQVMEQVALAMPTQAEYIDRHCRAR</sequence>
<evidence type="ECO:0000256" key="2">
    <source>
        <dbReference type="PIRSR" id="PIRSR011396-2"/>
    </source>
</evidence>
<gene>
    <name evidence="3" type="ORF">DEO45_03830</name>
</gene>
<evidence type="ECO:0000313" key="3">
    <source>
        <dbReference type="EMBL" id="RCS30892.1"/>
    </source>
</evidence>
<evidence type="ECO:0000313" key="4">
    <source>
        <dbReference type="Proteomes" id="UP000252387"/>
    </source>
</evidence>
<keyword evidence="2" id="KW-0285">Flavoprotein</keyword>
<dbReference type="SUPFAM" id="SSF51905">
    <property type="entry name" value="FAD/NAD(P)-binding domain"/>
    <property type="match status" value="1"/>
</dbReference>
<dbReference type="EMBL" id="QFWQ01000003">
    <property type="protein sequence ID" value="RCS30892.1"/>
    <property type="molecule type" value="Genomic_DNA"/>
</dbReference>
<dbReference type="InterPro" id="IPR006905">
    <property type="entry name" value="Flavin_halogenase"/>
</dbReference>
<feature type="active site" evidence="1">
    <location>
        <position position="79"/>
    </location>
</feature>
<keyword evidence="2" id="KW-0547">Nucleotide-binding</keyword>
<reference evidence="3 4" key="1">
    <citation type="submission" date="2018-05" db="EMBL/GenBank/DDBJ databases">
        <title>Draft genome sequence of Rhodanobacter denitrificans Yn1 isolated from gold copper mine.</title>
        <authorList>
            <person name="Yang N."/>
            <person name="Mazhar H.S."/>
            <person name="Rensing C."/>
        </authorList>
    </citation>
    <scope>NUCLEOTIDE SEQUENCE [LARGE SCALE GENOMIC DNA]</scope>
    <source>
        <strain evidence="3 4">Yn1</strain>
    </source>
</reference>
<dbReference type="OrthoDB" id="462203at2"/>
<proteinExistence type="predicted"/>
<protein>
    <submittedName>
        <fullName evidence="3">Tryptophan 7-halogenase</fullName>
    </submittedName>
</protein>